<protein>
    <submittedName>
        <fullName evidence="3">Putative type IV pilus assembly protein PilP</fullName>
    </submittedName>
</protein>
<evidence type="ECO:0000256" key="2">
    <source>
        <dbReference type="SAM" id="SignalP"/>
    </source>
</evidence>
<sequence length="183" mass="18869">MKKSLNNIALTLLLLALCGAGCKKEEAPPPPPPATPAPARPPKSAAPPQAQMSSVSQVGTSVDFRKKTDPFKSQAPVVAKPGSPGNGGGGGAAPPAGDLLPIQSYEVSKFKVAGIIAGLRENQALVIDPNGKGYVVKAGMQIGNANGRISRITSSSVEVVERYREGGGRPKSRTIVLTLPKKR</sequence>
<dbReference type="OrthoDB" id="9788988at2"/>
<keyword evidence="2" id="KW-0732">Signal</keyword>
<feature type="chain" id="PRO_5002962088" evidence="2">
    <location>
        <begin position="24"/>
        <end position="183"/>
    </location>
</feature>
<feature type="compositionally biased region" description="Pro residues" evidence="1">
    <location>
        <begin position="28"/>
        <end position="45"/>
    </location>
</feature>
<evidence type="ECO:0000313" key="3">
    <source>
        <dbReference type="EMBL" id="ACT18702.1"/>
    </source>
</evidence>
<dbReference type="EMBL" id="CP001661">
    <property type="protein sequence ID" value="ACT18702.1"/>
    <property type="molecule type" value="Genomic_DNA"/>
</dbReference>
<dbReference type="HOGENOM" id="CLU_1480042_0_0_7"/>
<feature type="compositionally biased region" description="Polar residues" evidence="1">
    <location>
        <begin position="51"/>
        <end position="60"/>
    </location>
</feature>
<dbReference type="Pfam" id="PF04351">
    <property type="entry name" value="PilP"/>
    <property type="match status" value="1"/>
</dbReference>
<dbReference type="eggNOG" id="COG3168">
    <property type="taxonomic scope" value="Bacteria"/>
</dbReference>
<dbReference type="KEGG" id="gem:GM21_2666"/>
<dbReference type="AlphaFoldDB" id="C6E0S8"/>
<feature type="region of interest" description="Disordered" evidence="1">
    <location>
        <begin position="22"/>
        <end position="95"/>
    </location>
</feature>
<dbReference type="STRING" id="443144.GM21_2666"/>
<gene>
    <name evidence="3" type="ordered locus">GM21_2666</name>
</gene>
<accession>C6E0S8</accession>
<evidence type="ECO:0000256" key="1">
    <source>
        <dbReference type="SAM" id="MobiDB-lite"/>
    </source>
</evidence>
<proteinExistence type="predicted"/>
<feature type="signal peptide" evidence="2">
    <location>
        <begin position="1"/>
        <end position="23"/>
    </location>
</feature>
<dbReference type="InterPro" id="IPR007446">
    <property type="entry name" value="PilP"/>
</dbReference>
<organism evidence="3">
    <name type="scientific">Geobacter sp. (strain M21)</name>
    <dbReference type="NCBI Taxonomy" id="443144"/>
    <lineage>
        <taxon>Bacteria</taxon>
        <taxon>Pseudomonadati</taxon>
        <taxon>Thermodesulfobacteriota</taxon>
        <taxon>Desulfuromonadia</taxon>
        <taxon>Geobacterales</taxon>
        <taxon>Geobacteraceae</taxon>
        <taxon>Geobacter</taxon>
    </lineage>
</organism>
<dbReference type="Gene3D" id="2.30.30.830">
    <property type="match status" value="1"/>
</dbReference>
<reference evidence="3" key="1">
    <citation type="submission" date="2009-07" db="EMBL/GenBank/DDBJ databases">
        <title>Complete sequence of Geobacter sp. M21.</title>
        <authorList>
            <consortium name="US DOE Joint Genome Institute"/>
            <person name="Lucas S."/>
            <person name="Copeland A."/>
            <person name="Lapidus A."/>
            <person name="Glavina del Rio T."/>
            <person name="Dalin E."/>
            <person name="Tice H."/>
            <person name="Bruce D."/>
            <person name="Goodwin L."/>
            <person name="Pitluck S."/>
            <person name="Saunders E."/>
            <person name="Brettin T."/>
            <person name="Detter J.C."/>
            <person name="Han C."/>
            <person name="Larimer F."/>
            <person name="Land M."/>
            <person name="Hauser L."/>
            <person name="Kyrpides N."/>
            <person name="Ovchinnikova G."/>
            <person name="Lovley D."/>
        </authorList>
    </citation>
    <scope>NUCLEOTIDE SEQUENCE [LARGE SCALE GENOMIC DNA]</scope>
    <source>
        <strain evidence="3">M21</strain>
    </source>
</reference>
<name>C6E0S8_GEOSM</name>